<gene>
    <name evidence="9" type="ORF">CLO192961_LOCUS207444</name>
</gene>
<feature type="transmembrane region" description="Helical" evidence="7">
    <location>
        <begin position="67"/>
        <end position="86"/>
    </location>
</feature>
<feature type="transmembrane region" description="Helical" evidence="7">
    <location>
        <begin position="361"/>
        <end position="381"/>
    </location>
</feature>
<accession>A0ABY6U916</accession>
<keyword evidence="7" id="KW-0406">Ion transport</keyword>
<sequence>MSDDERTPLIGDISSTRGRDNDESALGQASNECTAATEWTLSTISKRLYVSHFLSTCNSRVFEFGSVLYLAAVFPGTLLPLSIYAVSRSASAILLSSLVGHYIDSGNRLQVVRWSIVLQRVSVAISCALFFILVCRWATSEAWKIGSLAILIVLSCVEKLASIMNLVSVERDWVVTIAGDDRDGLQVMNSQMRRIDLICKLFGPFLIGIVDGISTEVAVLVNFGMNVASIPLEYLFIAQIYQKVPELQRRENQEPTSETPGSDDAAPYRIAQVTRRMGEGLDKIRKDVKMYFSHRALLPSFSGALLYLTVLSFSGQMVTFLLSRGVTSAEVTMARTVSVGVEVLATWAGPWLMQRIGPIRAGLWFGSWQLGCLLVGVSMFWRYIDEARISVPGLVVGVILSRLGLWGFDLCSQFIIQEEVEMANRGAFSTMETSWQNVFELCSYLSTIILSDPNQFGYPATGSVLAVACSWILYSRFVWQRRGHLLHWPACLPQKTRITGEDSTTALLRRRSWYST</sequence>
<comment type="function">
    <text evidence="7">May be involved in iron transport and iron homeostasis.</text>
</comment>
<evidence type="ECO:0000313" key="9">
    <source>
        <dbReference type="EMBL" id="VUC27210.1"/>
    </source>
</evidence>
<dbReference type="CDD" id="cd17480">
    <property type="entry name" value="MFS_SLC40A1_like"/>
    <property type="match status" value="1"/>
</dbReference>
<feature type="transmembrane region" description="Helical" evidence="7">
    <location>
        <begin position="197"/>
        <end position="214"/>
    </location>
</feature>
<evidence type="ECO:0000256" key="7">
    <source>
        <dbReference type="RuleBase" id="RU365065"/>
    </source>
</evidence>
<comment type="caution">
    <text evidence="9">The sequence shown here is derived from an EMBL/GenBank/DDBJ whole genome shotgun (WGS) entry which is preliminary data.</text>
</comment>
<dbReference type="Proteomes" id="UP000766486">
    <property type="component" value="Unassembled WGS sequence"/>
</dbReference>
<proteinExistence type="inferred from homology"/>
<organism evidence="9 10">
    <name type="scientific">Bionectria ochroleuca</name>
    <name type="common">Gliocladium roseum</name>
    <dbReference type="NCBI Taxonomy" id="29856"/>
    <lineage>
        <taxon>Eukaryota</taxon>
        <taxon>Fungi</taxon>
        <taxon>Dikarya</taxon>
        <taxon>Ascomycota</taxon>
        <taxon>Pezizomycotina</taxon>
        <taxon>Sordariomycetes</taxon>
        <taxon>Hypocreomycetidae</taxon>
        <taxon>Hypocreales</taxon>
        <taxon>Bionectriaceae</taxon>
        <taxon>Clonostachys</taxon>
    </lineage>
</organism>
<dbReference type="PANTHER" id="PTHR11660:SF57">
    <property type="entry name" value="SOLUTE CARRIER FAMILY 40 MEMBER"/>
    <property type="match status" value="1"/>
</dbReference>
<evidence type="ECO:0000313" key="10">
    <source>
        <dbReference type="Proteomes" id="UP000766486"/>
    </source>
</evidence>
<dbReference type="InterPro" id="IPR009716">
    <property type="entry name" value="Ferroportin-1"/>
</dbReference>
<comment type="similarity">
    <text evidence="2 7">Belongs to the ferroportin (FP) (TC 2.A.100) family. SLC40A subfamily.</text>
</comment>
<evidence type="ECO:0000256" key="1">
    <source>
        <dbReference type="ARBA" id="ARBA00004141"/>
    </source>
</evidence>
<keyword evidence="3 7" id="KW-0813">Transport</keyword>
<name>A0ABY6U916_BIOOC</name>
<protein>
    <recommendedName>
        <fullName evidence="7">Solute carrier family 40 member</fullName>
    </recommendedName>
</protein>
<evidence type="ECO:0000256" key="6">
    <source>
        <dbReference type="ARBA" id="ARBA00023136"/>
    </source>
</evidence>
<keyword evidence="10" id="KW-1185">Reference proteome</keyword>
<feature type="transmembrane region" description="Helical" evidence="7">
    <location>
        <begin position="393"/>
        <end position="416"/>
    </location>
</feature>
<feature type="transmembrane region" description="Helical" evidence="7">
    <location>
        <begin position="296"/>
        <end position="314"/>
    </location>
</feature>
<dbReference type="Pfam" id="PF06963">
    <property type="entry name" value="FPN1"/>
    <property type="match status" value="1"/>
</dbReference>
<evidence type="ECO:0000256" key="2">
    <source>
        <dbReference type="ARBA" id="ARBA00006279"/>
    </source>
</evidence>
<feature type="transmembrane region" description="Helical" evidence="7">
    <location>
        <begin position="117"/>
        <end position="139"/>
    </location>
</feature>
<evidence type="ECO:0000256" key="8">
    <source>
        <dbReference type="SAM" id="MobiDB-lite"/>
    </source>
</evidence>
<feature type="transmembrane region" description="Helical" evidence="7">
    <location>
        <begin position="456"/>
        <end position="474"/>
    </location>
</feature>
<feature type="region of interest" description="Disordered" evidence="8">
    <location>
        <begin position="1"/>
        <end position="25"/>
    </location>
</feature>
<evidence type="ECO:0000256" key="5">
    <source>
        <dbReference type="ARBA" id="ARBA00022989"/>
    </source>
</evidence>
<evidence type="ECO:0000256" key="4">
    <source>
        <dbReference type="ARBA" id="ARBA00022692"/>
    </source>
</evidence>
<dbReference type="EMBL" id="CABFNS010000765">
    <property type="protein sequence ID" value="VUC27210.1"/>
    <property type="molecule type" value="Genomic_DNA"/>
</dbReference>
<feature type="transmembrane region" description="Helical" evidence="7">
    <location>
        <begin position="145"/>
        <end position="167"/>
    </location>
</feature>
<keyword evidence="4 7" id="KW-0812">Transmembrane</keyword>
<comment type="caution">
    <text evidence="7">Lacks conserved residue(s) required for the propagation of feature annotation.</text>
</comment>
<dbReference type="InterPro" id="IPR036259">
    <property type="entry name" value="MFS_trans_sf"/>
</dbReference>
<dbReference type="PANTHER" id="PTHR11660">
    <property type="entry name" value="SOLUTE CARRIER FAMILY 40 MEMBER"/>
    <property type="match status" value="1"/>
</dbReference>
<keyword evidence="6 7" id="KW-0472">Membrane</keyword>
<comment type="subcellular location">
    <subcellularLocation>
        <location evidence="1 7">Membrane</location>
        <topology evidence="1 7">Multi-pass membrane protein</topology>
    </subcellularLocation>
</comment>
<keyword evidence="5 7" id="KW-1133">Transmembrane helix</keyword>
<reference evidence="9 10" key="1">
    <citation type="submission" date="2019-06" db="EMBL/GenBank/DDBJ databases">
        <authorList>
            <person name="Broberg M."/>
        </authorList>
    </citation>
    <scope>NUCLEOTIDE SEQUENCE [LARGE SCALE GENOMIC DNA]</scope>
</reference>
<dbReference type="SUPFAM" id="SSF103473">
    <property type="entry name" value="MFS general substrate transporter"/>
    <property type="match status" value="1"/>
</dbReference>
<evidence type="ECO:0000256" key="3">
    <source>
        <dbReference type="ARBA" id="ARBA00022448"/>
    </source>
</evidence>